<evidence type="ECO:0000256" key="1">
    <source>
        <dbReference type="SAM" id="MobiDB-lite"/>
    </source>
</evidence>
<reference evidence="3 4" key="1">
    <citation type="submission" date="2017-06" db="EMBL/GenBank/DDBJ databases">
        <title>Complete genome sequence of Nitrospirillum amazonense strain CBAmC, an endophytic nitrogen-fixing and plant growth-promoting bacterium, isolated from sugarcane.</title>
        <authorList>
            <person name="Schwab S."/>
            <person name="dos Santos Teixeira K.R."/>
            <person name="Simoes Araujo J.L."/>
            <person name="Soares Vidal M."/>
            <person name="Borges de Freitas H.R."/>
            <person name="Rivello Crivelaro A.L."/>
            <person name="Bueno de Camargo Nunes A."/>
            <person name="dos Santos C.M."/>
            <person name="Palmeira da Silva Rosa D."/>
            <person name="da Silva Padilha D."/>
            <person name="da Silva E."/>
            <person name="Araujo Terra L."/>
            <person name="Soares Mendes V."/>
            <person name="Farinelli L."/>
            <person name="Magalhaes Cruz L."/>
            <person name="Baldani J.I."/>
        </authorList>
    </citation>
    <scope>NUCLEOTIDE SEQUENCE [LARGE SCALE GENOMIC DNA]</scope>
    <source>
        <strain evidence="3 4">CBAmC</strain>
    </source>
</reference>
<feature type="domain" description="TNase-like" evidence="2">
    <location>
        <begin position="102"/>
        <end position="226"/>
    </location>
</feature>
<evidence type="ECO:0000259" key="2">
    <source>
        <dbReference type="SMART" id="SM00318"/>
    </source>
</evidence>
<feature type="region of interest" description="Disordered" evidence="1">
    <location>
        <begin position="1"/>
        <end position="27"/>
    </location>
</feature>
<dbReference type="SMART" id="SM00318">
    <property type="entry name" value="SNc"/>
    <property type="match status" value="1"/>
</dbReference>
<dbReference type="Pfam" id="PF00565">
    <property type="entry name" value="SNase"/>
    <property type="match status" value="1"/>
</dbReference>
<dbReference type="Gene3D" id="2.40.50.90">
    <property type="match status" value="1"/>
</dbReference>
<dbReference type="SUPFAM" id="SSF50199">
    <property type="entry name" value="Staphylococcal nuclease"/>
    <property type="match status" value="1"/>
</dbReference>
<accession>A0A248JV80</accession>
<gene>
    <name evidence="3" type="ORF">Y958_17015</name>
</gene>
<organism evidence="3 4">
    <name type="scientific">Nitrospirillum viridazoti CBAmc</name>
    <dbReference type="NCBI Taxonomy" id="1441467"/>
    <lineage>
        <taxon>Bacteria</taxon>
        <taxon>Pseudomonadati</taxon>
        <taxon>Pseudomonadota</taxon>
        <taxon>Alphaproteobacteria</taxon>
        <taxon>Rhodospirillales</taxon>
        <taxon>Azospirillaceae</taxon>
        <taxon>Nitrospirillum</taxon>
        <taxon>Nitrospirillum viridazoti</taxon>
    </lineage>
</organism>
<evidence type="ECO:0000313" key="4">
    <source>
        <dbReference type="Proteomes" id="UP000197153"/>
    </source>
</evidence>
<dbReference type="AlphaFoldDB" id="A0A248JV80"/>
<dbReference type="Proteomes" id="UP000197153">
    <property type="component" value="Chromosome 2"/>
</dbReference>
<feature type="compositionally biased region" description="Polar residues" evidence="1">
    <location>
        <begin position="1"/>
        <end position="23"/>
    </location>
</feature>
<proteinExistence type="predicted"/>
<dbReference type="EMBL" id="CP022111">
    <property type="protein sequence ID" value="ASG22623.1"/>
    <property type="molecule type" value="Genomic_DNA"/>
</dbReference>
<dbReference type="KEGG" id="nao:Y958_17015"/>
<dbReference type="InterPro" id="IPR035437">
    <property type="entry name" value="SNase_OB-fold_sf"/>
</dbReference>
<sequence>MIGEGNSASAPCSATVQTRTPTRGSHARGCPILNRILRVGLLGGVNRAANPRDWVAAGGDGGWAAAGARLAPMRLTLPLLIAVLTVSADALAAPPPPVGGGGDVIEGHAQATEGDTLLVDGGEIRLYGIDAPDPGQTCQNRRGATYDCFAQATKELQAVVQDKIVRCTTKESPPKQRRLAVCTVEGRDVAGIMVRAGWALAYTALTPDYYNTQVLAMSHRAGMWGGRVEPPWLWRDRQATLEADATGKPRKKPSGQP</sequence>
<evidence type="ECO:0000313" key="3">
    <source>
        <dbReference type="EMBL" id="ASG22623.1"/>
    </source>
</evidence>
<name>A0A248JV80_9PROT</name>
<protein>
    <recommendedName>
        <fullName evidence="2">TNase-like domain-containing protein</fullName>
    </recommendedName>
</protein>
<dbReference type="InterPro" id="IPR016071">
    <property type="entry name" value="Staphylococal_nuclease_OB-fold"/>
</dbReference>
<keyword evidence="4" id="KW-1185">Reference proteome</keyword>